<reference evidence="2 3" key="1">
    <citation type="submission" date="2016-10" db="EMBL/GenBank/DDBJ databases">
        <authorList>
            <person name="de Groot N.N."/>
        </authorList>
    </citation>
    <scope>NUCLEOTIDE SEQUENCE [LARGE SCALE GENOMIC DNA]</scope>
    <source>
        <strain evidence="2 3">DSM 21039</strain>
    </source>
</reference>
<name>A0A1H7SZ12_9BACT</name>
<dbReference type="InterPro" id="IPR004360">
    <property type="entry name" value="Glyas_Fos-R_dOase_dom"/>
</dbReference>
<dbReference type="OrthoDB" id="9785698at2"/>
<dbReference type="PROSITE" id="PS51819">
    <property type="entry name" value="VOC"/>
    <property type="match status" value="2"/>
</dbReference>
<dbReference type="InterPro" id="IPR037523">
    <property type="entry name" value="VOC_core"/>
</dbReference>
<dbReference type="STRING" id="573321.SAMN04488505_1021079"/>
<dbReference type="PANTHER" id="PTHR36110:SF2">
    <property type="entry name" value="RING-CLEAVING DIOXYGENASE MHQE-RELATED"/>
    <property type="match status" value="1"/>
</dbReference>
<evidence type="ECO:0000313" key="3">
    <source>
        <dbReference type="Proteomes" id="UP000198984"/>
    </source>
</evidence>
<dbReference type="EMBL" id="FOBB01000002">
    <property type="protein sequence ID" value="SEL77296.1"/>
    <property type="molecule type" value="Genomic_DNA"/>
</dbReference>
<evidence type="ECO:0000259" key="1">
    <source>
        <dbReference type="PROSITE" id="PS51819"/>
    </source>
</evidence>
<organism evidence="2 3">
    <name type="scientific">Chitinophaga rupis</name>
    <dbReference type="NCBI Taxonomy" id="573321"/>
    <lineage>
        <taxon>Bacteria</taxon>
        <taxon>Pseudomonadati</taxon>
        <taxon>Bacteroidota</taxon>
        <taxon>Chitinophagia</taxon>
        <taxon>Chitinophagales</taxon>
        <taxon>Chitinophagaceae</taxon>
        <taxon>Chitinophaga</taxon>
    </lineage>
</organism>
<evidence type="ECO:0000313" key="2">
    <source>
        <dbReference type="EMBL" id="SEL77296.1"/>
    </source>
</evidence>
<sequence length="318" mass="35530">MSQLVTGIHHVTAIAGDAQKNIDFYAGILGVRLVKKTVNFDAPDVYHFYYGDEAGHPGSIMTFFPYGTGLVHGRHGKGMLNTTTFSVPAAALTFWLERLKRFGVSYKEPQERFDGEVVIYFEDPDGLGLELVFNDRDERKGFTYGPIPIEYAIKGFYNVEIWEDGYERTAGLLTEQLDHKLIAEKGNRFRFAATDKPGNYIDILCSPESLKGLAGNGTVHHIAFSTPDSASQLAVRQKIVQRMINTTPVLDRNYFTSIYFREPGGVLFEVATAGPGFAVDEPMEHLGEGLKLPAQFEPSREQIAKELPQVSLHLDQYK</sequence>
<feature type="domain" description="VOC" evidence="1">
    <location>
        <begin position="7"/>
        <end position="134"/>
    </location>
</feature>
<dbReference type="Pfam" id="PF00903">
    <property type="entry name" value="Glyoxalase"/>
    <property type="match status" value="2"/>
</dbReference>
<dbReference type="RefSeq" id="WP_089911452.1">
    <property type="nucleotide sequence ID" value="NZ_FOBB01000002.1"/>
</dbReference>
<gene>
    <name evidence="2" type="ORF">SAMN04488505_1021079</name>
</gene>
<proteinExistence type="predicted"/>
<dbReference type="SUPFAM" id="SSF54593">
    <property type="entry name" value="Glyoxalase/Bleomycin resistance protein/Dihydroxybiphenyl dioxygenase"/>
    <property type="match status" value="1"/>
</dbReference>
<dbReference type="Gene3D" id="3.10.180.10">
    <property type="entry name" value="2,3-Dihydroxybiphenyl 1,2-Dioxygenase, domain 1"/>
    <property type="match status" value="2"/>
</dbReference>
<dbReference type="Proteomes" id="UP000198984">
    <property type="component" value="Unassembled WGS sequence"/>
</dbReference>
<accession>A0A1H7SZ12</accession>
<protein>
    <submittedName>
        <fullName evidence="2">Glyoxalase family protein</fullName>
    </submittedName>
</protein>
<keyword evidence="3" id="KW-1185">Reference proteome</keyword>
<dbReference type="PANTHER" id="PTHR36110">
    <property type="entry name" value="RING-CLEAVING DIOXYGENASE MHQE-RELATED"/>
    <property type="match status" value="1"/>
</dbReference>
<dbReference type="InterPro" id="IPR029068">
    <property type="entry name" value="Glyas_Bleomycin-R_OHBP_Dase"/>
</dbReference>
<dbReference type="InterPro" id="IPR052537">
    <property type="entry name" value="Extradiol_RC_dioxygenase"/>
</dbReference>
<dbReference type="AlphaFoldDB" id="A0A1H7SZ12"/>
<feature type="domain" description="VOC" evidence="1">
    <location>
        <begin position="155"/>
        <end position="273"/>
    </location>
</feature>